<reference evidence="1 2" key="1">
    <citation type="journal article" date="2018" name="BMC Genomics">
        <title>Comparative genome analyses reveal sequence features reflecting distinct modes of host-adaptation between dicot and monocot powdery mildew.</title>
        <authorList>
            <person name="Wu Y."/>
            <person name="Ma X."/>
            <person name="Pan Z."/>
            <person name="Kale S.D."/>
            <person name="Song Y."/>
            <person name="King H."/>
            <person name="Zhang Q."/>
            <person name="Presley C."/>
            <person name="Deng X."/>
            <person name="Wei C.I."/>
            <person name="Xiao S."/>
        </authorList>
    </citation>
    <scope>NUCLEOTIDE SEQUENCE [LARGE SCALE GENOMIC DNA]</scope>
    <source>
        <strain evidence="1">UCSC1</strain>
    </source>
</reference>
<gene>
    <name evidence="1" type="ORF">GcC1_025043</name>
</gene>
<protein>
    <submittedName>
        <fullName evidence="1">Uncharacterized protein</fullName>
    </submittedName>
</protein>
<sequence length="100" mass="11288">MQITHITKDDFFTAFSKALKASLTPRNIQTDFRAIGLIPHNHGSVLARPDSKPVKPSLPISYSGTPNFWVTKTPQTSHKINLQYADEKDEKFKFKDSPTT</sequence>
<dbReference type="Proteomes" id="UP000285405">
    <property type="component" value="Unassembled WGS sequence"/>
</dbReference>
<organism evidence="1 2">
    <name type="scientific">Golovinomyces cichoracearum</name>
    <dbReference type="NCBI Taxonomy" id="62708"/>
    <lineage>
        <taxon>Eukaryota</taxon>
        <taxon>Fungi</taxon>
        <taxon>Dikarya</taxon>
        <taxon>Ascomycota</taxon>
        <taxon>Pezizomycotina</taxon>
        <taxon>Leotiomycetes</taxon>
        <taxon>Erysiphales</taxon>
        <taxon>Erysiphaceae</taxon>
        <taxon>Golovinomyces</taxon>
    </lineage>
</organism>
<comment type="caution">
    <text evidence="1">The sequence shown here is derived from an EMBL/GenBank/DDBJ whole genome shotgun (WGS) entry which is preliminary data.</text>
</comment>
<dbReference type="EMBL" id="MCBR01002574">
    <property type="protein sequence ID" value="RKF81469.1"/>
    <property type="molecule type" value="Genomic_DNA"/>
</dbReference>
<proteinExistence type="predicted"/>
<dbReference type="OrthoDB" id="3436939at2759"/>
<name>A0A420J3U4_9PEZI</name>
<dbReference type="AlphaFoldDB" id="A0A420J3U4"/>
<accession>A0A420J3U4</accession>
<evidence type="ECO:0000313" key="1">
    <source>
        <dbReference type="EMBL" id="RKF81469.1"/>
    </source>
</evidence>
<evidence type="ECO:0000313" key="2">
    <source>
        <dbReference type="Proteomes" id="UP000285405"/>
    </source>
</evidence>